<keyword evidence="2" id="KW-1185">Reference proteome</keyword>
<name>A0A183NZA9_9TREM</name>
<dbReference type="STRING" id="31246.A0A183NZA9"/>
<proteinExistence type="predicted"/>
<evidence type="ECO:0000313" key="2">
    <source>
        <dbReference type="Proteomes" id="UP000269396"/>
    </source>
</evidence>
<dbReference type="Proteomes" id="UP000269396">
    <property type="component" value="Unassembled WGS sequence"/>
</dbReference>
<evidence type="ECO:0000313" key="1">
    <source>
        <dbReference type="EMBL" id="VDP39434.1"/>
    </source>
</evidence>
<reference evidence="1 2" key="1">
    <citation type="submission" date="2018-11" db="EMBL/GenBank/DDBJ databases">
        <authorList>
            <consortium name="Pathogen Informatics"/>
        </authorList>
    </citation>
    <scope>NUCLEOTIDE SEQUENCE [LARGE SCALE GENOMIC DNA]</scope>
    <source>
        <strain>Denwood</strain>
        <strain evidence="2">Zambia</strain>
    </source>
</reference>
<protein>
    <submittedName>
        <fullName evidence="1">Uncharacterized protein</fullName>
    </submittedName>
</protein>
<gene>
    <name evidence="1" type="ORF">SMTD_LOCUS7444</name>
</gene>
<dbReference type="AlphaFoldDB" id="A0A183NZA9"/>
<sequence length="102" mass="11897">MSFEYLVLVLNNIALRDLESATMATDEDLSYSDDAFEGEDKEDTDMLNSAETYNDYHQQILFYRNFDSVSGRSLQRPKVIKWRSLNMICYFRQEEDDGLSGT</sequence>
<accession>A0A183NZA9</accession>
<organism evidence="1 2">
    <name type="scientific">Schistosoma mattheei</name>
    <dbReference type="NCBI Taxonomy" id="31246"/>
    <lineage>
        <taxon>Eukaryota</taxon>
        <taxon>Metazoa</taxon>
        <taxon>Spiralia</taxon>
        <taxon>Lophotrochozoa</taxon>
        <taxon>Platyhelminthes</taxon>
        <taxon>Trematoda</taxon>
        <taxon>Digenea</taxon>
        <taxon>Strigeidida</taxon>
        <taxon>Schistosomatoidea</taxon>
        <taxon>Schistosomatidae</taxon>
        <taxon>Schistosoma</taxon>
    </lineage>
</organism>
<dbReference type="EMBL" id="UZAL01028225">
    <property type="protein sequence ID" value="VDP39434.1"/>
    <property type="molecule type" value="Genomic_DNA"/>
</dbReference>